<dbReference type="OrthoDB" id="46948at2"/>
<comment type="caution">
    <text evidence="1">The sequence shown here is derived from an EMBL/GenBank/DDBJ whole genome shotgun (WGS) entry which is preliminary data.</text>
</comment>
<keyword evidence="2" id="KW-1185">Reference proteome</keyword>
<organism evidence="1 2">
    <name type="scientific">Marinitoga hydrogenitolerans (strain DSM 16785 / JCM 12826 / AT1271)</name>
    <dbReference type="NCBI Taxonomy" id="1122195"/>
    <lineage>
        <taxon>Bacteria</taxon>
        <taxon>Thermotogati</taxon>
        <taxon>Thermotogota</taxon>
        <taxon>Thermotogae</taxon>
        <taxon>Petrotogales</taxon>
        <taxon>Petrotogaceae</taxon>
        <taxon>Marinitoga</taxon>
    </lineage>
</organism>
<evidence type="ECO:0008006" key="3">
    <source>
        <dbReference type="Google" id="ProtNLM"/>
    </source>
</evidence>
<evidence type="ECO:0000313" key="1">
    <source>
        <dbReference type="EMBL" id="SHE94097.1"/>
    </source>
</evidence>
<accession>A0A1M4XKF6</accession>
<dbReference type="AlphaFoldDB" id="A0A1M4XKF6"/>
<dbReference type="EMBL" id="FQUI01000023">
    <property type="protein sequence ID" value="SHE94097.1"/>
    <property type="molecule type" value="Genomic_DNA"/>
</dbReference>
<proteinExistence type="predicted"/>
<evidence type="ECO:0000313" key="2">
    <source>
        <dbReference type="Proteomes" id="UP000184334"/>
    </source>
</evidence>
<gene>
    <name evidence="1" type="ORF">SAMN02745164_01455</name>
</gene>
<dbReference type="STRING" id="1122195.SAMN02745164_01455"/>
<reference evidence="1" key="1">
    <citation type="submission" date="2016-11" db="EMBL/GenBank/DDBJ databases">
        <authorList>
            <person name="Varghese N."/>
            <person name="Submissions S."/>
        </authorList>
    </citation>
    <scope>NUCLEOTIDE SEQUENCE [LARGE SCALE GENOMIC DNA]</scope>
    <source>
        <strain evidence="1">DSM 16785</strain>
    </source>
</reference>
<dbReference type="RefSeq" id="WP_072864968.1">
    <property type="nucleotide sequence ID" value="NZ_FQUI01000023.1"/>
</dbReference>
<protein>
    <recommendedName>
        <fullName evidence="3">Cell division topological specificity factor MinE</fullName>
    </recommendedName>
</protein>
<dbReference type="Proteomes" id="UP000184334">
    <property type="component" value="Unassembled WGS sequence"/>
</dbReference>
<name>A0A1M4XKF6_MARH1</name>
<sequence>MGWFNFGKKKASRDVALKRMQNLVGNRRENISNISIRERGNVAVAERYNVNINPNEISKVIRDYVRKKAKIDGKNVKIHISKDENGYTIVTNIFFR</sequence>